<organism evidence="1 2">
    <name type="scientific">Fusarium solani subsp. cucurbitae</name>
    <name type="common">Neocosmosporum cucurbitae</name>
    <dbReference type="NCBI Taxonomy" id="2747967"/>
    <lineage>
        <taxon>Eukaryota</taxon>
        <taxon>Fungi</taxon>
        <taxon>Dikarya</taxon>
        <taxon>Ascomycota</taxon>
        <taxon>Pezizomycotina</taxon>
        <taxon>Sordariomycetes</taxon>
        <taxon>Hypocreomycetidae</taxon>
        <taxon>Hypocreales</taxon>
        <taxon>Nectriaceae</taxon>
        <taxon>Fusarium</taxon>
        <taxon>Fusarium solani species complex</taxon>
    </lineage>
</organism>
<keyword evidence="2" id="KW-1185">Reference proteome</keyword>
<name>A0ACD3ZLM6_FUSSC</name>
<evidence type="ECO:0000313" key="2">
    <source>
        <dbReference type="Proteomes" id="UP000830768"/>
    </source>
</evidence>
<dbReference type="Proteomes" id="UP000830768">
    <property type="component" value="Chromosome 11"/>
</dbReference>
<protein>
    <submittedName>
        <fullName evidence="1">Uncharacterized protein</fullName>
    </submittedName>
</protein>
<dbReference type="EMBL" id="CP090039">
    <property type="protein sequence ID" value="UPL01984.1"/>
    <property type="molecule type" value="Genomic_DNA"/>
</dbReference>
<accession>A0ACD3ZLM6</accession>
<sequence>MDPDQDLVELAGGDPLALKQLKEFLPETESMSTQATRWAIDPQDSCLLFTRFPPEIRREIFSHALSEHHSHFDIHGRPRVKFPIPEPNWLVYDLPEDTPKPMPEHSSLENVDLCYYSAQREPIWKFRSDYPIQLRPNTSAVRFQHTSILRTCRRIFLEARDLLMKNATLRIYTKLPESLFRGLETMRASVHSMECMTRYAANRVTSLEIYIHQWELEICFLSKFKGEENLRCVEDLRITICKDDWNQSQWQGCPEIPGPGLTPYGDGDESEETGWKLMKDHMKLEEEHSQGRAPIPPIPYTRRQKHGTPTWGESLSMIPNLKRLTMTFDHSEDRFQELKELAQWAQRVWTFRLGGRMKGYYLSAKDNPIRLYSWRGLTSDMGTEAICPNEDCPNRSNQEDSDDVEMPECCAETHKRMEYGFGPRMYTFTIVWTAKKLDVEDGYDPELHGPDELKTKWPEVRRDAVPARPDCWPKTWTVLRSGIPPALQDHHFQNHARY</sequence>
<evidence type="ECO:0000313" key="1">
    <source>
        <dbReference type="EMBL" id="UPL01984.1"/>
    </source>
</evidence>
<reference evidence="1" key="1">
    <citation type="submission" date="2021-11" db="EMBL/GenBank/DDBJ databases">
        <title>Fusarium solani-melongenae Genome sequencing and assembly.</title>
        <authorList>
            <person name="Xie S."/>
            <person name="Huang L."/>
            <person name="Zhang X."/>
        </authorList>
    </citation>
    <scope>NUCLEOTIDE SEQUENCE</scope>
    <source>
        <strain evidence="1">CRI 24-3</strain>
    </source>
</reference>
<proteinExistence type="predicted"/>
<gene>
    <name evidence="1" type="ORF">LCI18_012918</name>
</gene>